<accession>A0ABS8XNA0</accession>
<evidence type="ECO:0000313" key="1">
    <source>
        <dbReference type="EMBL" id="MCE4554237.1"/>
    </source>
</evidence>
<gene>
    <name evidence="1" type="ORF">LXT13_07215</name>
</gene>
<comment type="caution">
    <text evidence="1">The sequence shown here is derived from an EMBL/GenBank/DDBJ whole genome shotgun (WGS) entry which is preliminary data.</text>
</comment>
<evidence type="ECO:0000313" key="2">
    <source>
        <dbReference type="Proteomes" id="UP001200741"/>
    </source>
</evidence>
<name>A0ABS8XNA0_9BURK</name>
<reference evidence="1 2" key="1">
    <citation type="submission" date="2021-12" db="EMBL/GenBank/DDBJ databases">
        <title>Genome seq of P8.</title>
        <authorList>
            <person name="Seo T."/>
        </authorList>
    </citation>
    <scope>NUCLEOTIDE SEQUENCE [LARGE SCALE GENOMIC DNA]</scope>
    <source>
        <strain evidence="1 2">P8</strain>
    </source>
</reference>
<proteinExistence type="predicted"/>
<dbReference type="Proteomes" id="UP001200741">
    <property type="component" value="Unassembled WGS sequence"/>
</dbReference>
<sequence length="101" mass="11827">MWDATLVHWVRRFKFLRDRSDGDPVLSFAEPADVGQFYLLEKVSIDVLRQRYEKPVIHKPRCLDKENKKDMLGEQSRHPFASLIDARSEHYQQASEVVQAG</sequence>
<organism evidence="1 2">
    <name type="scientific">Pelomonas cellulosilytica</name>
    <dbReference type="NCBI Taxonomy" id="2906762"/>
    <lineage>
        <taxon>Bacteria</taxon>
        <taxon>Pseudomonadati</taxon>
        <taxon>Pseudomonadota</taxon>
        <taxon>Betaproteobacteria</taxon>
        <taxon>Burkholderiales</taxon>
        <taxon>Sphaerotilaceae</taxon>
        <taxon>Roseateles</taxon>
    </lineage>
</organism>
<keyword evidence="2" id="KW-1185">Reference proteome</keyword>
<dbReference type="EMBL" id="JAJTWU010000002">
    <property type="protein sequence ID" value="MCE4554237.1"/>
    <property type="molecule type" value="Genomic_DNA"/>
</dbReference>
<dbReference type="RefSeq" id="WP_233371143.1">
    <property type="nucleotide sequence ID" value="NZ_JAJTWU010000002.1"/>
</dbReference>
<protein>
    <submittedName>
        <fullName evidence="1">Uncharacterized protein</fullName>
    </submittedName>
</protein>